<feature type="compositionally biased region" description="Low complexity" evidence="13">
    <location>
        <begin position="65"/>
        <end position="77"/>
    </location>
</feature>
<feature type="compositionally biased region" description="Basic and acidic residues" evidence="13">
    <location>
        <begin position="78"/>
        <end position="91"/>
    </location>
</feature>
<keyword evidence="16" id="KW-1185">Reference proteome</keyword>
<evidence type="ECO:0000256" key="3">
    <source>
        <dbReference type="ARBA" id="ARBA00022670"/>
    </source>
</evidence>
<keyword evidence="5 11" id="KW-0547">Nucleotide-binding</keyword>
<dbReference type="InterPro" id="IPR000642">
    <property type="entry name" value="Peptidase_M41"/>
</dbReference>
<dbReference type="Gene3D" id="1.20.58.760">
    <property type="entry name" value="Peptidase M41"/>
    <property type="match status" value="1"/>
</dbReference>
<evidence type="ECO:0000259" key="14">
    <source>
        <dbReference type="SMART" id="SM00382"/>
    </source>
</evidence>
<comment type="cofactor">
    <cofactor evidence="11">
        <name>Zn(2+)</name>
        <dbReference type="ChEBI" id="CHEBI:29105"/>
    </cofactor>
    <text evidence="11">Binds 1 zinc ion per subunit.</text>
</comment>
<feature type="compositionally biased region" description="Acidic residues" evidence="13">
    <location>
        <begin position="99"/>
        <end position="109"/>
    </location>
</feature>
<feature type="binding site" evidence="11">
    <location>
        <begin position="350"/>
        <end position="357"/>
    </location>
    <ligand>
        <name>ATP</name>
        <dbReference type="ChEBI" id="CHEBI:30616"/>
    </ligand>
</feature>
<feature type="transmembrane region" description="Helical" evidence="11">
    <location>
        <begin position="257"/>
        <end position="279"/>
    </location>
</feature>
<feature type="binding site" evidence="11">
    <location>
        <position position="648"/>
    </location>
    <ligand>
        <name>Zn(2+)</name>
        <dbReference type="ChEBI" id="CHEBI:29105"/>
        <note>catalytic</note>
    </ligand>
</feature>
<dbReference type="Pfam" id="PF17862">
    <property type="entry name" value="AAA_lid_3"/>
    <property type="match status" value="1"/>
</dbReference>
<dbReference type="InterPro" id="IPR041569">
    <property type="entry name" value="AAA_lid_3"/>
</dbReference>
<dbReference type="PANTHER" id="PTHR23076">
    <property type="entry name" value="METALLOPROTEASE M41 FTSH"/>
    <property type="match status" value="1"/>
</dbReference>
<protein>
    <recommendedName>
        <fullName evidence="11">ATP-dependent zinc metalloprotease FtsH</fullName>
        <ecNumber evidence="11">3.4.24.-</ecNumber>
    </recommendedName>
</protein>
<dbReference type="SUPFAM" id="SSF140990">
    <property type="entry name" value="FtsH protease domain-like"/>
    <property type="match status" value="1"/>
</dbReference>
<evidence type="ECO:0000256" key="2">
    <source>
        <dbReference type="ARBA" id="ARBA00010044"/>
    </source>
</evidence>
<organism evidence="15 16">
    <name type="scientific">Fannyhessea vaginae PB189-T1-4</name>
    <dbReference type="NCBI Taxonomy" id="866774"/>
    <lineage>
        <taxon>Bacteria</taxon>
        <taxon>Bacillati</taxon>
        <taxon>Actinomycetota</taxon>
        <taxon>Coriobacteriia</taxon>
        <taxon>Coriobacteriales</taxon>
        <taxon>Atopobiaceae</taxon>
        <taxon>Fannyhessea</taxon>
    </lineage>
</organism>
<evidence type="ECO:0000313" key="16">
    <source>
        <dbReference type="Proteomes" id="UP000004431"/>
    </source>
</evidence>
<gene>
    <name evidence="15" type="primary">hflB</name>
    <name evidence="11" type="synonym">ftsH</name>
    <name evidence="15" type="ORF">HMPREF9248_1199</name>
</gene>
<keyword evidence="7 11" id="KW-0862">Zinc</keyword>
<feature type="active site" evidence="11">
    <location>
        <position position="573"/>
    </location>
</feature>
<dbReference type="Pfam" id="PF01434">
    <property type="entry name" value="Peptidase_M41"/>
    <property type="match status" value="1"/>
</dbReference>
<dbReference type="NCBIfam" id="TIGR01241">
    <property type="entry name" value="FtsH_fam"/>
    <property type="match status" value="1"/>
</dbReference>
<dbReference type="InterPro" id="IPR003959">
    <property type="entry name" value="ATPase_AAA_core"/>
</dbReference>
<comment type="caution">
    <text evidence="15">The sequence shown here is derived from an EMBL/GenBank/DDBJ whole genome shotgun (WGS) entry which is preliminary data.</text>
</comment>
<evidence type="ECO:0000256" key="7">
    <source>
        <dbReference type="ARBA" id="ARBA00022833"/>
    </source>
</evidence>
<keyword evidence="4 11" id="KW-0479">Metal-binding</keyword>
<feature type="compositionally biased region" description="Low complexity" evidence="13">
    <location>
        <begin position="11"/>
        <end position="51"/>
    </location>
</feature>
<keyword evidence="10 11" id="KW-0472">Membrane</keyword>
<dbReference type="PROSITE" id="PS00674">
    <property type="entry name" value="AAA"/>
    <property type="match status" value="1"/>
</dbReference>
<dbReference type="Gene3D" id="3.40.50.300">
    <property type="entry name" value="P-loop containing nucleotide triphosphate hydrolases"/>
    <property type="match status" value="1"/>
</dbReference>
<evidence type="ECO:0000313" key="15">
    <source>
        <dbReference type="EMBL" id="EFL44549.1"/>
    </source>
</evidence>
<keyword evidence="11" id="KW-1133">Transmembrane helix</keyword>
<evidence type="ECO:0000256" key="12">
    <source>
        <dbReference type="RuleBase" id="RU003651"/>
    </source>
</evidence>
<dbReference type="Gene3D" id="1.10.8.60">
    <property type="match status" value="1"/>
</dbReference>
<evidence type="ECO:0000256" key="10">
    <source>
        <dbReference type="ARBA" id="ARBA00023136"/>
    </source>
</evidence>
<keyword evidence="6 11" id="KW-0378">Hydrolase</keyword>
<comment type="function">
    <text evidence="11">Acts as a processive, ATP-dependent zinc metallopeptidase for both cytoplasmic and membrane proteins. Plays a role in the quality control of integral membrane proteins.</text>
</comment>
<dbReference type="GO" id="GO:0016787">
    <property type="term" value="F:hydrolase activity"/>
    <property type="evidence" value="ECO:0007669"/>
    <property type="project" value="UniProtKB-KW"/>
</dbReference>
<keyword evidence="11" id="KW-0812">Transmembrane</keyword>
<comment type="subcellular location">
    <subcellularLocation>
        <location evidence="11">Cell membrane</location>
        <topology evidence="11">Multi-pass membrane protein</topology>
        <orientation evidence="11">Cytoplasmic side</orientation>
    </subcellularLocation>
    <subcellularLocation>
        <location evidence="1">Membrane</location>
    </subcellularLocation>
</comment>
<dbReference type="Pfam" id="PF00004">
    <property type="entry name" value="AAA"/>
    <property type="match status" value="1"/>
</dbReference>
<feature type="compositionally biased region" description="Basic and acidic residues" evidence="13">
    <location>
        <begin position="52"/>
        <end position="64"/>
    </location>
</feature>
<comment type="similarity">
    <text evidence="12">Belongs to the AAA ATPase family.</text>
</comment>
<evidence type="ECO:0000256" key="5">
    <source>
        <dbReference type="ARBA" id="ARBA00022741"/>
    </source>
</evidence>
<feature type="binding site" evidence="11">
    <location>
        <position position="576"/>
    </location>
    <ligand>
        <name>Zn(2+)</name>
        <dbReference type="ChEBI" id="CHEBI:29105"/>
        <note>catalytic</note>
    </ligand>
</feature>
<comment type="similarity">
    <text evidence="11">In the central section; belongs to the AAA ATPase family.</text>
</comment>
<evidence type="ECO:0000256" key="1">
    <source>
        <dbReference type="ARBA" id="ARBA00004370"/>
    </source>
</evidence>
<evidence type="ECO:0000256" key="6">
    <source>
        <dbReference type="ARBA" id="ARBA00022801"/>
    </source>
</evidence>
<dbReference type="HAMAP" id="MF_01458">
    <property type="entry name" value="FtsH"/>
    <property type="match status" value="1"/>
</dbReference>
<feature type="region of interest" description="Disordered" evidence="13">
    <location>
        <begin position="762"/>
        <end position="806"/>
    </location>
</feature>
<proteinExistence type="inferred from homology"/>
<dbReference type="PANTHER" id="PTHR23076:SF97">
    <property type="entry name" value="ATP-DEPENDENT ZINC METALLOPROTEASE YME1L1"/>
    <property type="match status" value="1"/>
</dbReference>
<name>A0ABN0B1H3_9ACTN</name>
<evidence type="ECO:0000256" key="11">
    <source>
        <dbReference type="HAMAP-Rule" id="MF_01458"/>
    </source>
</evidence>
<dbReference type="SUPFAM" id="SSF52540">
    <property type="entry name" value="P-loop containing nucleoside triphosphate hydrolases"/>
    <property type="match status" value="1"/>
</dbReference>
<dbReference type="InterPro" id="IPR027417">
    <property type="entry name" value="P-loop_NTPase"/>
</dbReference>
<feature type="region of interest" description="Disordered" evidence="13">
    <location>
        <begin position="198"/>
        <end position="218"/>
    </location>
</feature>
<dbReference type="InterPro" id="IPR037219">
    <property type="entry name" value="Peptidase_M41-like"/>
</dbReference>
<evidence type="ECO:0000256" key="4">
    <source>
        <dbReference type="ARBA" id="ARBA00022723"/>
    </source>
</evidence>
<comment type="subunit">
    <text evidence="11">Homohexamer.</text>
</comment>
<dbReference type="InterPro" id="IPR003960">
    <property type="entry name" value="ATPase_AAA_CS"/>
</dbReference>
<dbReference type="EC" id="3.4.24.-" evidence="11"/>
<evidence type="ECO:0000256" key="9">
    <source>
        <dbReference type="ARBA" id="ARBA00023049"/>
    </source>
</evidence>
<feature type="region of interest" description="Disordered" evidence="13">
    <location>
        <begin position="1"/>
        <end position="118"/>
    </location>
</feature>
<keyword evidence="11" id="KW-1003">Cell membrane</keyword>
<feature type="transmembrane region" description="Helical" evidence="11">
    <location>
        <begin position="144"/>
        <end position="161"/>
    </location>
</feature>
<accession>A0ABN0B1H3</accession>
<reference evidence="15 16" key="1">
    <citation type="submission" date="2010-08" db="EMBL/GenBank/DDBJ databases">
        <authorList>
            <person name="Durkin A.S."/>
            <person name="Madupu R."/>
            <person name="Torralba M."/>
            <person name="Gillis M."/>
            <person name="Methe B."/>
            <person name="Sutton G."/>
            <person name="Nelson K.E."/>
        </authorList>
    </citation>
    <scope>NUCLEOTIDE SEQUENCE [LARGE SCALE GENOMIC DNA]</scope>
    <source>
        <strain evidence="15 16">PB189-T1-4</strain>
    </source>
</reference>
<keyword evidence="3 11" id="KW-0645">Protease</keyword>
<dbReference type="SMART" id="SM00382">
    <property type="entry name" value="AAA"/>
    <property type="match status" value="1"/>
</dbReference>
<dbReference type="EMBL" id="AEDQ01000010">
    <property type="protein sequence ID" value="EFL44549.1"/>
    <property type="molecule type" value="Genomic_DNA"/>
</dbReference>
<feature type="binding site" evidence="11">
    <location>
        <position position="572"/>
    </location>
    <ligand>
        <name>Zn(2+)</name>
        <dbReference type="ChEBI" id="CHEBI:29105"/>
        <note>catalytic</note>
    </ligand>
</feature>
<evidence type="ECO:0000256" key="8">
    <source>
        <dbReference type="ARBA" id="ARBA00022840"/>
    </source>
</evidence>
<dbReference type="RefSeq" id="WP_006303664.1">
    <property type="nucleotide sequence ID" value="NZ_AEDQ01000010.1"/>
</dbReference>
<feature type="domain" description="AAA+ ATPase" evidence="14">
    <location>
        <begin position="342"/>
        <end position="481"/>
    </location>
</feature>
<dbReference type="CDD" id="cd19501">
    <property type="entry name" value="RecA-like_FtsH"/>
    <property type="match status" value="1"/>
</dbReference>
<dbReference type="Proteomes" id="UP000004431">
    <property type="component" value="Unassembled WGS sequence"/>
</dbReference>
<keyword evidence="8 11" id="KW-0067">ATP-binding</keyword>
<comment type="similarity">
    <text evidence="2 11">In the C-terminal section; belongs to the peptidase M41 family.</text>
</comment>
<dbReference type="InterPro" id="IPR003593">
    <property type="entry name" value="AAA+_ATPase"/>
</dbReference>
<sequence>MADGQKPIMPNNPNEPAAPERVQVDAHAGARAAAHENAAQTTHTTPAAHTTQAERAEHAAHEPADTAGNAAGNTAGDTAKDAGTDADERRVVQQAREAENDDEQNDDESESRFKHIDFDNLSPDELKDLMDGLSSSKGSRRRNIWIILAVMLGIYLAYSAYNALVAVPVDTLTTNQFIAAVNEDRVEKVVYKTQDSSVSGAYTPSVDDTSQVSLGDNQPANKPHQFKSYYIGHDSLQELMSKHPKVPFSIDTSTDSLLNTLVGSVIPMVLGIGVMIFFINQIMSQNGKAMSFGKAKARVGLKSKPKVRFKDVAGIDEAVEELKEVRDFLKDPKRYRKLGAKIPRGVLLVGAPGTGKTLLAKAVAGEAGVPFFSISGSDFVEMFVGVGASRVRDLFKQAKHAAPAIVFIDEIDAVGRQRGTGVGGGHDEREQTLNQLLVEMDGFEENDAVILIAATNRPDILDPALLRPGRFDRRVQVGSPDVVGRETILKVHAANKPLSPAVDLKYVAKLTPGLTGADLANLLNEAALLCARRNKTVIGMDEIEEALERVIAGPEKKGRILTKRERRTIAFHEGGHALVGHILNNADPVHKITIISRGSALGYTLQIPDQDKVLETKGEMLDQLAVMLGGRTSEELFCGDITTGASNDLEKATKLARNMVMRYGMSDDLGAQVYGEAQHEVFLGRDYASSSNYSQQTSQRIDDEVERLMREAHQRAFDVLKPREEHMKTIVKVLLERETVDGEAVSALLDNTWDEFVASHPEFASHDDGAKAPNEGASSTADAPQADAANEDAANEDAPKGDAPAN</sequence>
<dbReference type="InterPro" id="IPR005936">
    <property type="entry name" value="FtsH"/>
</dbReference>
<keyword evidence="9 11" id="KW-0482">Metalloprotease</keyword>
<evidence type="ECO:0000256" key="13">
    <source>
        <dbReference type="SAM" id="MobiDB-lite"/>
    </source>
</evidence>